<comment type="caution">
    <text evidence="1">The sequence shown here is derived from an EMBL/GenBank/DDBJ whole genome shotgun (WGS) entry which is preliminary data.</text>
</comment>
<dbReference type="InterPro" id="IPR032675">
    <property type="entry name" value="LRR_dom_sf"/>
</dbReference>
<keyword evidence="2" id="KW-1185">Reference proteome</keyword>
<evidence type="ECO:0000313" key="2">
    <source>
        <dbReference type="Proteomes" id="UP000707451"/>
    </source>
</evidence>
<proteinExistence type="predicted"/>
<reference evidence="1" key="1">
    <citation type="submission" date="2021-06" db="EMBL/GenBank/DDBJ databases">
        <title>Genome Sequence of Mortierella hyaline Strain SCG-10, a Cold-Adapted, Nitrate-Reducing Fungus Isolated from Soil in Minnesota, USA.</title>
        <authorList>
            <person name="Aldossari N."/>
        </authorList>
    </citation>
    <scope>NUCLEOTIDE SEQUENCE</scope>
    <source>
        <strain evidence="1">SCG-10</strain>
    </source>
</reference>
<dbReference type="SUPFAM" id="SSF81383">
    <property type="entry name" value="F-box domain"/>
    <property type="match status" value="1"/>
</dbReference>
<evidence type="ECO:0008006" key="3">
    <source>
        <dbReference type="Google" id="ProtNLM"/>
    </source>
</evidence>
<dbReference type="SUPFAM" id="SSF52047">
    <property type="entry name" value="RNI-like"/>
    <property type="match status" value="1"/>
</dbReference>
<dbReference type="AlphaFoldDB" id="A0A9P7Y6X7"/>
<gene>
    <name evidence="1" type="ORF">KI688_000680</name>
</gene>
<dbReference type="Gene3D" id="3.80.10.10">
    <property type="entry name" value="Ribonuclease Inhibitor"/>
    <property type="match status" value="1"/>
</dbReference>
<dbReference type="InterPro" id="IPR036047">
    <property type="entry name" value="F-box-like_dom_sf"/>
</dbReference>
<name>A0A9P7Y6X7_9FUNG</name>
<accession>A0A9P7Y6X7</accession>
<dbReference type="CDD" id="cd09917">
    <property type="entry name" value="F-box_SF"/>
    <property type="match status" value="1"/>
</dbReference>
<organism evidence="1 2">
    <name type="scientific">Linnemannia hyalina</name>
    <dbReference type="NCBI Taxonomy" id="64524"/>
    <lineage>
        <taxon>Eukaryota</taxon>
        <taxon>Fungi</taxon>
        <taxon>Fungi incertae sedis</taxon>
        <taxon>Mucoromycota</taxon>
        <taxon>Mortierellomycotina</taxon>
        <taxon>Mortierellomycetes</taxon>
        <taxon>Mortierellales</taxon>
        <taxon>Mortierellaceae</taxon>
        <taxon>Linnemannia</taxon>
    </lineage>
</organism>
<dbReference type="OrthoDB" id="2449472at2759"/>
<sequence length="323" mass="36989">MFELPPELVLAIGTLLDNRSLVACLRVSQDWHCAFLPLVWGTISKKSWTHYSFPLTTWTPLSSNLPRTHPRAHSQARVHRYLQHVQSLTWHNNNALLRDKVITCPPSQMHLRQLSIVLQRTPNLTSLSLAMATHGIEGYIISSILHLLQQLEHLVTLEVDIPRQGSVTPIEQHFPLFAKLEELKIPGDWYSGETIRTLETAAAVTTENTTLWKLRRLEIDRIDISFFRQCPQLEHVTLSNPTWRCMVLEDSAVKEVIVGQLQRLLGLKSMVVYMSFGRRKHMPKIMKVEGNEMMWTHEALFPGDSAVGQDVFSLRDVFGLYEG</sequence>
<protein>
    <recommendedName>
        <fullName evidence="3">F-box domain-containing protein</fullName>
    </recommendedName>
</protein>
<dbReference type="EMBL" id="JAHRHY010000001">
    <property type="protein sequence ID" value="KAG9072899.1"/>
    <property type="molecule type" value="Genomic_DNA"/>
</dbReference>
<dbReference type="Proteomes" id="UP000707451">
    <property type="component" value="Unassembled WGS sequence"/>
</dbReference>
<evidence type="ECO:0000313" key="1">
    <source>
        <dbReference type="EMBL" id="KAG9072899.1"/>
    </source>
</evidence>